<dbReference type="InterPro" id="IPR029068">
    <property type="entry name" value="Glyas_Bleomycin-R_OHBP_Dase"/>
</dbReference>
<keyword evidence="3" id="KW-1185">Reference proteome</keyword>
<protein>
    <submittedName>
        <fullName evidence="2">VOC family protein</fullName>
    </submittedName>
</protein>
<dbReference type="Proteomes" id="UP000677913">
    <property type="component" value="Unassembled WGS sequence"/>
</dbReference>
<dbReference type="InterPro" id="IPR041581">
    <property type="entry name" value="Glyoxalase_6"/>
</dbReference>
<dbReference type="RefSeq" id="WP_211468725.1">
    <property type="nucleotide sequence ID" value="NZ_JAGSXH010000048.1"/>
</dbReference>
<dbReference type="InterPro" id="IPR037523">
    <property type="entry name" value="VOC_core"/>
</dbReference>
<dbReference type="Pfam" id="PF18029">
    <property type="entry name" value="Glyoxalase_6"/>
    <property type="match status" value="1"/>
</dbReference>
<dbReference type="Gene3D" id="3.10.180.10">
    <property type="entry name" value="2,3-Dihydroxybiphenyl 1,2-Dioxygenase, domain 1"/>
    <property type="match status" value="1"/>
</dbReference>
<dbReference type="PROSITE" id="PS51819">
    <property type="entry name" value="VOC"/>
    <property type="match status" value="1"/>
</dbReference>
<organism evidence="2 3">
    <name type="scientific">Actinocrinis puniceicyclus</name>
    <dbReference type="NCBI Taxonomy" id="977794"/>
    <lineage>
        <taxon>Bacteria</taxon>
        <taxon>Bacillati</taxon>
        <taxon>Actinomycetota</taxon>
        <taxon>Actinomycetes</taxon>
        <taxon>Catenulisporales</taxon>
        <taxon>Actinospicaceae</taxon>
        <taxon>Actinocrinis</taxon>
    </lineage>
</organism>
<name>A0A8J8BD95_9ACTN</name>
<evidence type="ECO:0000259" key="1">
    <source>
        <dbReference type="PROSITE" id="PS51819"/>
    </source>
</evidence>
<evidence type="ECO:0000313" key="2">
    <source>
        <dbReference type="EMBL" id="MBS2964360.1"/>
    </source>
</evidence>
<dbReference type="SUPFAM" id="SSF54593">
    <property type="entry name" value="Glyoxalase/Bleomycin resistance protein/Dihydroxybiphenyl dioxygenase"/>
    <property type="match status" value="1"/>
</dbReference>
<proteinExistence type="predicted"/>
<reference evidence="2" key="1">
    <citation type="submission" date="2021-04" db="EMBL/GenBank/DDBJ databases">
        <title>Genome based classification of Actinospica acidithermotolerans sp. nov., an actinobacterium isolated from an Indonesian hot spring.</title>
        <authorList>
            <person name="Kusuma A.B."/>
            <person name="Putra K.E."/>
            <person name="Nafisah S."/>
            <person name="Loh J."/>
            <person name="Nouioui I."/>
            <person name="Goodfellow M."/>
        </authorList>
    </citation>
    <scope>NUCLEOTIDE SEQUENCE</scope>
    <source>
        <strain evidence="2">DSM 45618</strain>
    </source>
</reference>
<dbReference type="PANTHER" id="PTHR35908">
    <property type="entry name" value="HYPOTHETICAL FUSION PROTEIN"/>
    <property type="match status" value="1"/>
</dbReference>
<dbReference type="EMBL" id="JAGSXH010000048">
    <property type="protein sequence ID" value="MBS2964360.1"/>
    <property type="molecule type" value="Genomic_DNA"/>
</dbReference>
<dbReference type="PANTHER" id="PTHR35908:SF1">
    <property type="entry name" value="CONSERVED PROTEIN"/>
    <property type="match status" value="1"/>
</dbReference>
<gene>
    <name evidence="2" type="ORF">KGA66_14975</name>
</gene>
<dbReference type="AlphaFoldDB" id="A0A8J8BD95"/>
<accession>A0A8J8BD95</accession>
<sequence>MPVVSRLAGTTIDCPDPGRLAAFYQALTGWEKTYDEAEFAAVEPRGGGPGLIFQRVESYTAPAWPDPARPQQFHLDFVAEGDLDRAEAAAVGLGATLAEHQPKPERWRVMLDPVGHPFCLCVG</sequence>
<feature type="domain" description="VOC" evidence="1">
    <location>
        <begin position="6"/>
        <end position="123"/>
    </location>
</feature>
<comment type="caution">
    <text evidence="2">The sequence shown here is derived from an EMBL/GenBank/DDBJ whole genome shotgun (WGS) entry which is preliminary data.</text>
</comment>
<evidence type="ECO:0000313" key="3">
    <source>
        <dbReference type="Proteomes" id="UP000677913"/>
    </source>
</evidence>